<dbReference type="EMBL" id="KC768038">
    <property type="protein sequence ID" value="AGM48347.1"/>
    <property type="molecule type" value="Genomic_DNA"/>
</dbReference>
<dbReference type="GO" id="GO:0003954">
    <property type="term" value="F:NADH dehydrogenase activity"/>
    <property type="evidence" value="ECO:0007669"/>
    <property type="project" value="TreeGrafter"/>
</dbReference>
<feature type="transmembrane region" description="Helical" evidence="8">
    <location>
        <begin position="169"/>
        <end position="188"/>
    </location>
</feature>
<dbReference type="GO" id="GO:0042773">
    <property type="term" value="P:ATP synthesis coupled electron transport"/>
    <property type="evidence" value="ECO:0007669"/>
    <property type="project" value="InterPro"/>
</dbReference>
<dbReference type="GO" id="GO:0016020">
    <property type="term" value="C:membrane"/>
    <property type="evidence" value="ECO:0007669"/>
    <property type="project" value="UniProtKB-SubCell"/>
</dbReference>
<evidence type="ECO:0000256" key="5">
    <source>
        <dbReference type="ARBA" id="ARBA00023136"/>
    </source>
</evidence>
<evidence type="ECO:0000259" key="9">
    <source>
        <dbReference type="Pfam" id="PF00361"/>
    </source>
</evidence>
<keyword evidence="3 8" id="KW-0812">Transmembrane</keyword>
<feature type="transmembrane region" description="Helical" evidence="8">
    <location>
        <begin position="232"/>
        <end position="252"/>
    </location>
</feature>
<evidence type="ECO:0000256" key="7">
    <source>
        <dbReference type="ARBA" id="ARBA00049551"/>
    </source>
</evidence>
<evidence type="ECO:0000256" key="8">
    <source>
        <dbReference type="SAM" id="Phobius"/>
    </source>
</evidence>
<reference evidence="10" key="1">
    <citation type="journal article" date="2013" name="Mitochondrial DNA">
        <title>Complete mitochondrial genome of the Olympia oyster Ostrea lurida (Bivalvia, Ostreidae).</title>
        <authorList>
            <person name="Xiao S."/>
            <person name="Wu X."/>
            <person name="Li L."/>
            <person name="Yu Z."/>
        </authorList>
    </citation>
    <scope>NUCLEOTIDE SEQUENCE</scope>
</reference>
<comment type="subcellular location">
    <subcellularLocation>
        <location evidence="1">Membrane</location>
        <topology evidence="1">Multi-pass membrane protein</topology>
    </subcellularLocation>
</comment>
<evidence type="ECO:0000313" key="10">
    <source>
        <dbReference type="EMBL" id="AGM48347.1"/>
    </source>
</evidence>
<feature type="transmembrane region" description="Helical" evidence="8">
    <location>
        <begin position="447"/>
        <end position="467"/>
    </location>
</feature>
<feature type="transmembrane region" description="Helical" evidence="8">
    <location>
        <begin position="369"/>
        <end position="393"/>
    </location>
</feature>
<gene>
    <name evidence="10" type="primary">nad5</name>
</gene>
<dbReference type="AlphaFoldDB" id="U3LW53"/>
<keyword evidence="10" id="KW-0496">Mitochondrion</keyword>
<evidence type="ECO:0000256" key="2">
    <source>
        <dbReference type="ARBA" id="ARBA00012944"/>
    </source>
</evidence>
<keyword evidence="5 8" id="KW-0472">Membrane</keyword>
<evidence type="ECO:0000256" key="3">
    <source>
        <dbReference type="ARBA" id="ARBA00022692"/>
    </source>
</evidence>
<feature type="transmembrane region" description="Helical" evidence="8">
    <location>
        <begin position="87"/>
        <end position="112"/>
    </location>
</feature>
<dbReference type="GO" id="GO:0008137">
    <property type="term" value="F:NADH dehydrogenase (ubiquinone) activity"/>
    <property type="evidence" value="ECO:0007669"/>
    <property type="project" value="UniProtKB-EC"/>
</dbReference>
<dbReference type="PRINTS" id="PR01434">
    <property type="entry name" value="NADHDHGNASE5"/>
</dbReference>
<evidence type="ECO:0000256" key="4">
    <source>
        <dbReference type="ARBA" id="ARBA00022989"/>
    </source>
</evidence>
<feature type="transmembrane region" description="Helical" evidence="8">
    <location>
        <begin position="200"/>
        <end position="220"/>
    </location>
</feature>
<keyword evidence="4 8" id="KW-1133">Transmembrane helix</keyword>
<organism evidence="10">
    <name type="scientific">Ostrea lurida</name>
    <dbReference type="NCBI Taxonomy" id="627230"/>
    <lineage>
        <taxon>Eukaryota</taxon>
        <taxon>Metazoa</taxon>
        <taxon>Spiralia</taxon>
        <taxon>Lophotrochozoa</taxon>
        <taxon>Mollusca</taxon>
        <taxon>Bivalvia</taxon>
        <taxon>Autobranchia</taxon>
        <taxon>Pteriomorphia</taxon>
        <taxon>Ostreida</taxon>
        <taxon>Ostreoidea</taxon>
        <taxon>Ostreidae</taxon>
        <taxon>Ostrea</taxon>
    </lineage>
</organism>
<evidence type="ECO:0000256" key="6">
    <source>
        <dbReference type="ARBA" id="ARBA00031027"/>
    </source>
</evidence>
<geneLocation type="mitochondrion" evidence="10"/>
<feature type="transmembrane region" description="Helical" evidence="8">
    <location>
        <begin position="7"/>
        <end position="32"/>
    </location>
</feature>
<feature type="domain" description="NADH:quinone oxidoreductase/Mrp antiporter transmembrane" evidence="9">
    <location>
        <begin position="106"/>
        <end position="375"/>
    </location>
</feature>
<dbReference type="InterPro" id="IPR003945">
    <property type="entry name" value="NU5C-like"/>
</dbReference>
<comment type="catalytic activity">
    <reaction evidence="7">
        <text>a ubiquinone + NADH + 5 H(+)(in) = a ubiquinol + NAD(+) + 4 H(+)(out)</text>
        <dbReference type="Rhea" id="RHEA:29091"/>
        <dbReference type="Rhea" id="RHEA-COMP:9565"/>
        <dbReference type="Rhea" id="RHEA-COMP:9566"/>
        <dbReference type="ChEBI" id="CHEBI:15378"/>
        <dbReference type="ChEBI" id="CHEBI:16389"/>
        <dbReference type="ChEBI" id="CHEBI:17976"/>
        <dbReference type="ChEBI" id="CHEBI:57540"/>
        <dbReference type="ChEBI" id="CHEBI:57945"/>
        <dbReference type="EC" id="7.1.1.2"/>
    </reaction>
</comment>
<feature type="transmembrane region" description="Helical" evidence="8">
    <location>
        <begin position="405"/>
        <end position="427"/>
    </location>
</feature>
<dbReference type="PANTHER" id="PTHR42829">
    <property type="entry name" value="NADH-UBIQUINONE OXIDOREDUCTASE CHAIN 5"/>
    <property type="match status" value="1"/>
</dbReference>
<feature type="transmembrane region" description="Helical" evidence="8">
    <location>
        <begin position="52"/>
        <end position="75"/>
    </location>
</feature>
<dbReference type="EC" id="7.1.1.2" evidence="2"/>
<dbReference type="PANTHER" id="PTHR42829:SF2">
    <property type="entry name" value="NADH-UBIQUINONE OXIDOREDUCTASE CHAIN 5"/>
    <property type="match status" value="1"/>
</dbReference>
<protein>
    <recommendedName>
        <fullName evidence="2">NADH:ubiquinone reductase (H(+)-translocating)</fullName>
        <ecNumber evidence="2">7.1.1.2</ecNumber>
    </recommendedName>
    <alternativeName>
        <fullName evidence="6">NADH dehydrogenase subunit 5</fullName>
    </alternativeName>
</protein>
<proteinExistence type="predicted"/>
<dbReference type="Pfam" id="PF00361">
    <property type="entry name" value="Proton_antipo_M"/>
    <property type="match status" value="1"/>
</dbReference>
<evidence type="ECO:0000256" key="1">
    <source>
        <dbReference type="ARBA" id="ARBA00004141"/>
    </source>
</evidence>
<accession>U3LW53</accession>
<name>U3LW53_9BIVA</name>
<dbReference type="InterPro" id="IPR001750">
    <property type="entry name" value="ND/Mrp_TM"/>
</dbReference>
<dbReference type="GO" id="GO:0015990">
    <property type="term" value="P:electron transport coupled proton transport"/>
    <property type="evidence" value="ECO:0007669"/>
    <property type="project" value="TreeGrafter"/>
</dbReference>
<sequence length="556" mass="59781">MVVLNSYILVFFSCLFGLLAGILANWGLLFWFSWELGHVSLLSVSLELRVDWMAALFVATIFLISGCVGFFMNVYMSGEDSVNRFNVMLYLFILSMIVLVVASSMPVVMLGWDWLGVTSFLLVMYYEGKKSFDAAMITGLTNRIGDALLICSVAGMCFSFDLSLDMKPYCWALIFVVGCATKSAQIPFSSWLPAAMMAPTPVSSLVHSSTLVTAGIYLLIRSNLIWMNSSTTCSLLVGAGLSTAIMAGVMAVTESDMKKVIALSTLSQLGLMAFSLGLGEIKLAFLHLLCHAFFKAGMFLSVGSMISFNSGNQSFSTFSVATMNLCPAAVLGLFMGSVSLAGIPGTAGYISKESIIASGYSCTPWLSSILLWLSVALTTLYSLRVILGLTMVVKSGLPNFTASREVFSLSVPGVVLVFMGLVGGELVLLSSSGGFFFEAAPSSEAWFIPYTMILIGTAVAVSLKFFYSTFYELGFKWIYSMLFLDSVSRSVLSDSSYSGFIHSSKDGENMSEVAIPQTVLTTGLQYLTSIHNFVQRASVPSGVAAVGSLFVASILV</sequence>
<feature type="transmembrane region" description="Helical" evidence="8">
    <location>
        <begin position="144"/>
        <end position="162"/>
    </location>
</feature>
<feature type="transmembrane region" description="Helical" evidence="8">
    <location>
        <begin position="272"/>
        <end position="294"/>
    </location>
</feature>